<evidence type="ECO:0000313" key="2">
    <source>
        <dbReference type="Proteomes" id="UP000013270"/>
    </source>
</evidence>
<sequence length="64" mass="7476">MIGFLENQLSLKQSALRDMNDLFKDAGIYLSEHQIWDDLNLEQIEVTDEQYDLISNKISISLIF</sequence>
<dbReference type="Proteomes" id="UP000013270">
    <property type="component" value="Unassembled WGS sequence"/>
</dbReference>
<dbReference type="AlphaFoldDB" id="N8YIX0"/>
<dbReference type="EMBL" id="APPK01000041">
    <property type="protein sequence ID" value="ENV21269.1"/>
    <property type="molecule type" value="Genomic_DNA"/>
</dbReference>
<evidence type="ECO:0000313" key="1">
    <source>
        <dbReference type="EMBL" id="ENV21269.1"/>
    </source>
</evidence>
<comment type="caution">
    <text evidence="1">The sequence shown here is derived from an EMBL/GenBank/DDBJ whole genome shotgun (WGS) entry which is preliminary data.</text>
</comment>
<reference evidence="1 2" key="1">
    <citation type="submission" date="2013-02" db="EMBL/GenBank/DDBJ databases">
        <title>The Genome Sequence of Acinetobacter bereziniae NIPH 3.</title>
        <authorList>
            <consortium name="The Broad Institute Genome Sequencing Platform"/>
            <consortium name="The Broad Institute Genome Sequencing Center for Infectious Disease"/>
            <person name="Cerqueira G."/>
            <person name="Feldgarden M."/>
            <person name="Courvalin P."/>
            <person name="Perichon B."/>
            <person name="Grillot-Courvalin C."/>
            <person name="Clermont D."/>
            <person name="Rocha E."/>
            <person name="Yoon E.-J."/>
            <person name="Nemec A."/>
            <person name="Walker B."/>
            <person name="Young S.K."/>
            <person name="Zeng Q."/>
            <person name="Gargeya S."/>
            <person name="Fitzgerald M."/>
            <person name="Haas B."/>
            <person name="Abouelleil A."/>
            <person name="Alvarado L."/>
            <person name="Arachchi H.M."/>
            <person name="Berlin A.M."/>
            <person name="Chapman S.B."/>
            <person name="Dewar J."/>
            <person name="Goldberg J."/>
            <person name="Griggs A."/>
            <person name="Gujja S."/>
            <person name="Hansen M."/>
            <person name="Howarth C."/>
            <person name="Imamovic A."/>
            <person name="Larimer J."/>
            <person name="McCowan C."/>
            <person name="Murphy C."/>
            <person name="Neiman D."/>
            <person name="Pearson M."/>
            <person name="Priest M."/>
            <person name="Roberts A."/>
            <person name="Saif S."/>
            <person name="Shea T."/>
            <person name="Sisk P."/>
            <person name="Sykes S."/>
            <person name="Wortman J."/>
            <person name="Nusbaum C."/>
            <person name="Birren B."/>
        </authorList>
    </citation>
    <scope>NUCLEOTIDE SEQUENCE [LARGE SCALE GENOMIC DNA]</scope>
    <source>
        <strain evidence="1 2">NIPH 3</strain>
    </source>
</reference>
<proteinExistence type="predicted"/>
<dbReference type="PATRIC" id="fig|1217651.3.peg.2648"/>
<accession>N8YIX0</accession>
<gene>
    <name evidence="1" type="ORF">F963_02686</name>
</gene>
<name>N8YIX0_ACIBZ</name>
<dbReference type="HOGENOM" id="CLU_206922_0_0_6"/>
<organism evidence="1 2">
    <name type="scientific">Acinetobacter bereziniae NIPH 3</name>
    <dbReference type="NCBI Taxonomy" id="1217651"/>
    <lineage>
        <taxon>Bacteria</taxon>
        <taxon>Pseudomonadati</taxon>
        <taxon>Pseudomonadota</taxon>
        <taxon>Gammaproteobacteria</taxon>
        <taxon>Moraxellales</taxon>
        <taxon>Moraxellaceae</taxon>
        <taxon>Acinetobacter</taxon>
    </lineage>
</organism>
<protein>
    <submittedName>
        <fullName evidence="1">Uncharacterized protein</fullName>
    </submittedName>
</protein>